<protein>
    <recommendedName>
        <fullName evidence="1">Cathepsin propeptide inhibitor domain-containing protein</fullName>
    </recommendedName>
</protein>
<evidence type="ECO:0000313" key="2">
    <source>
        <dbReference type="EMBL" id="MED6248219.1"/>
    </source>
</evidence>
<dbReference type="EMBL" id="JAHUTI010049922">
    <property type="protein sequence ID" value="MED6248219.1"/>
    <property type="molecule type" value="Genomic_DNA"/>
</dbReference>
<evidence type="ECO:0000259" key="1">
    <source>
        <dbReference type="Pfam" id="PF08246"/>
    </source>
</evidence>
<organism evidence="2 3">
    <name type="scientific">Ataeniobius toweri</name>
    <dbReference type="NCBI Taxonomy" id="208326"/>
    <lineage>
        <taxon>Eukaryota</taxon>
        <taxon>Metazoa</taxon>
        <taxon>Chordata</taxon>
        <taxon>Craniata</taxon>
        <taxon>Vertebrata</taxon>
        <taxon>Euteleostomi</taxon>
        <taxon>Actinopterygii</taxon>
        <taxon>Neopterygii</taxon>
        <taxon>Teleostei</taxon>
        <taxon>Neoteleostei</taxon>
        <taxon>Acanthomorphata</taxon>
        <taxon>Ovalentaria</taxon>
        <taxon>Atherinomorphae</taxon>
        <taxon>Cyprinodontiformes</taxon>
        <taxon>Goodeidae</taxon>
        <taxon>Ataeniobius</taxon>
    </lineage>
</organism>
<dbReference type="InterPro" id="IPR038765">
    <property type="entry name" value="Papain-like_cys_pep_sf"/>
</dbReference>
<keyword evidence="3" id="KW-1185">Reference proteome</keyword>
<comment type="caution">
    <text evidence="2">The sequence shown here is derived from an EMBL/GenBank/DDBJ whole genome shotgun (WGS) entry which is preliminary data.</text>
</comment>
<evidence type="ECO:0000313" key="3">
    <source>
        <dbReference type="Proteomes" id="UP001345963"/>
    </source>
</evidence>
<accession>A0ABU7BEN3</accession>
<reference evidence="2 3" key="1">
    <citation type="submission" date="2021-07" db="EMBL/GenBank/DDBJ databases">
        <authorList>
            <person name="Palmer J.M."/>
        </authorList>
    </citation>
    <scope>NUCLEOTIDE SEQUENCE [LARGE SCALE GENOMIC DNA]</scope>
    <source>
        <strain evidence="2 3">AT_MEX2019</strain>
        <tissue evidence="2">Muscle</tissue>
    </source>
</reference>
<dbReference type="Proteomes" id="UP001345963">
    <property type="component" value="Unassembled WGS sequence"/>
</dbReference>
<dbReference type="Pfam" id="PF08246">
    <property type="entry name" value="Inhibitor_I29"/>
    <property type="match status" value="1"/>
</dbReference>
<dbReference type="SUPFAM" id="SSF54001">
    <property type="entry name" value="Cysteine proteinases"/>
    <property type="match status" value="1"/>
</dbReference>
<sequence length="96" mass="10772">MGKHSYTLGMNHFGDMTNKEFRKMMNGYRPRAEKKAKGSSFMKPNFLNAPCCGLEGGRLRYTCQGPGSVWLLLGLQRHWVYGGTALQKDQKTGVAE</sequence>
<proteinExistence type="predicted"/>
<feature type="domain" description="Cathepsin propeptide inhibitor" evidence="1">
    <location>
        <begin position="2"/>
        <end position="21"/>
    </location>
</feature>
<name>A0ABU7BEN3_9TELE</name>
<dbReference type="Gene3D" id="1.10.287.2250">
    <property type="match status" value="1"/>
</dbReference>
<gene>
    <name evidence="2" type="ORF">ATANTOWER_029176</name>
</gene>
<dbReference type="InterPro" id="IPR013201">
    <property type="entry name" value="Prot_inhib_I29"/>
</dbReference>